<evidence type="ECO:0000256" key="1">
    <source>
        <dbReference type="SAM" id="MobiDB-lite"/>
    </source>
</evidence>
<proteinExistence type="predicted"/>
<protein>
    <submittedName>
        <fullName evidence="2">Uncharacterized protein</fullName>
    </submittedName>
</protein>
<name>A0AAV4DPG8_9GAST</name>
<feature type="compositionally biased region" description="Basic residues" evidence="1">
    <location>
        <begin position="53"/>
        <end position="87"/>
    </location>
</feature>
<accession>A0AAV4DPG8</accession>
<dbReference type="AlphaFoldDB" id="A0AAV4DPG8"/>
<reference evidence="2 3" key="1">
    <citation type="journal article" date="2021" name="Elife">
        <title>Chloroplast acquisition without the gene transfer in kleptoplastic sea slugs, Plakobranchus ocellatus.</title>
        <authorList>
            <person name="Maeda T."/>
            <person name="Takahashi S."/>
            <person name="Yoshida T."/>
            <person name="Shimamura S."/>
            <person name="Takaki Y."/>
            <person name="Nagai Y."/>
            <person name="Toyoda A."/>
            <person name="Suzuki Y."/>
            <person name="Arimoto A."/>
            <person name="Ishii H."/>
            <person name="Satoh N."/>
            <person name="Nishiyama T."/>
            <person name="Hasebe M."/>
            <person name="Maruyama T."/>
            <person name="Minagawa J."/>
            <person name="Obokata J."/>
            <person name="Shigenobu S."/>
        </authorList>
    </citation>
    <scope>NUCLEOTIDE SEQUENCE [LARGE SCALE GENOMIC DNA]</scope>
</reference>
<dbReference type="EMBL" id="BLXT01008122">
    <property type="protein sequence ID" value="GFO45960.1"/>
    <property type="molecule type" value="Genomic_DNA"/>
</dbReference>
<evidence type="ECO:0000313" key="2">
    <source>
        <dbReference type="EMBL" id="GFO45960.1"/>
    </source>
</evidence>
<dbReference type="Proteomes" id="UP000735302">
    <property type="component" value="Unassembled WGS sequence"/>
</dbReference>
<feature type="region of interest" description="Disordered" evidence="1">
    <location>
        <begin position="53"/>
        <end position="99"/>
    </location>
</feature>
<sequence length="147" mass="17082">MIVCFSETISQDTKGSSIPLTFGYINPRREDTTNQSLRRPGVQLEEWLVNDIRRRRRGRKEKRRKGRSRSRKRRKKGMGTSRRTKRRGGGDGGEDQDITISGYLDDISDRLRKPTNVLRNEPHKVKKIFIANHLQALVRELSATTQH</sequence>
<organism evidence="2 3">
    <name type="scientific">Plakobranchus ocellatus</name>
    <dbReference type="NCBI Taxonomy" id="259542"/>
    <lineage>
        <taxon>Eukaryota</taxon>
        <taxon>Metazoa</taxon>
        <taxon>Spiralia</taxon>
        <taxon>Lophotrochozoa</taxon>
        <taxon>Mollusca</taxon>
        <taxon>Gastropoda</taxon>
        <taxon>Heterobranchia</taxon>
        <taxon>Euthyneura</taxon>
        <taxon>Panpulmonata</taxon>
        <taxon>Sacoglossa</taxon>
        <taxon>Placobranchoidea</taxon>
        <taxon>Plakobranchidae</taxon>
        <taxon>Plakobranchus</taxon>
    </lineage>
</organism>
<gene>
    <name evidence="2" type="ORF">PoB_007246500</name>
</gene>
<keyword evidence="3" id="KW-1185">Reference proteome</keyword>
<evidence type="ECO:0000313" key="3">
    <source>
        <dbReference type="Proteomes" id="UP000735302"/>
    </source>
</evidence>
<comment type="caution">
    <text evidence="2">The sequence shown here is derived from an EMBL/GenBank/DDBJ whole genome shotgun (WGS) entry which is preliminary data.</text>
</comment>